<accession>A0A212T7J2</accession>
<evidence type="ECO:0008006" key="3">
    <source>
        <dbReference type="Google" id="ProtNLM"/>
    </source>
</evidence>
<gene>
    <name evidence="1" type="ORF">SAMN05445756_0597</name>
</gene>
<name>A0A212T7J2_9MICO</name>
<dbReference type="InterPro" id="IPR021456">
    <property type="entry name" value="DUF3107"/>
</dbReference>
<dbReference type="Proteomes" id="UP000198122">
    <property type="component" value="Unassembled WGS sequence"/>
</dbReference>
<dbReference type="OrthoDB" id="3268468at2"/>
<keyword evidence="2" id="KW-1185">Reference proteome</keyword>
<dbReference type="Pfam" id="PF11305">
    <property type="entry name" value="DUF3107"/>
    <property type="match status" value="1"/>
</dbReference>
<evidence type="ECO:0000313" key="2">
    <source>
        <dbReference type="Proteomes" id="UP000198122"/>
    </source>
</evidence>
<proteinExistence type="predicted"/>
<dbReference type="EMBL" id="FYEZ01000001">
    <property type="protein sequence ID" value="SNC61989.1"/>
    <property type="molecule type" value="Genomic_DNA"/>
</dbReference>
<evidence type="ECO:0000313" key="1">
    <source>
        <dbReference type="EMBL" id="SNC61989.1"/>
    </source>
</evidence>
<organism evidence="1 2">
    <name type="scientific">Kytococcus aerolatus</name>
    <dbReference type="NCBI Taxonomy" id="592308"/>
    <lineage>
        <taxon>Bacteria</taxon>
        <taxon>Bacillati</taxon>
        <taxon>Actinomycetota</taxon>
        <taxon>Actinomycetes</taxon>
        <taxon>Micrococcales</taxon>
        <taxon>Kytococcaceae</taxon>
        <taxon>Kytococcus</taxon>
    </lineage>
</organism>
<dbReference type="RefSeq" id="WP_088817578.1">
    <property type="nucleotide sequence ID" value="NZ_FYEZ01000001.1"/>
</dbReference>
<reference evidence="1 2" key="1">
    <citation type="submission" date="2017-06" db="EMBL/GenBank/DDBJ databases">
        <authorList>
            <person name="Kim H.J."/>
            <person name="Triplett B.A."/>
        </authorList>
    </citation>
    <scope>NUCLEOTIDE SEQUENCE [LARGE SCALE GENOMIC DNA]</scope>
    <source>
        <strain evidence="1 2">DSM 22179</strain>
    </source>
</reference>
<sequence length="75" mass="8133">MDIRIGIRDVAREVTLESQQDRHEVEALVTEALEGRTTVLALQDSQGRRVLVPAAGIAYVDLGSEDRGRVGFGAV</sequence>
<protein>
    <recommendedName>
        <fullName evidence="3">ATP-binding protein</fullName>
    </recommendedName>
</protein>
<dbReference type="AlphaFoldDB" id="A0A212T7J2"/>